<dbReference type="Gene3D" id="1.10.599.10">
    <property type="entry name" value="Aldehyde Ferredoxin Oxidoreductase Protein, subunit A, domain 3"/>
    <property type="match status" value="1"/>
</dbReference>
<dbReference type="Pfam" id="PF02730">
    <property type="entry name" value="AFOR_N"/>
    <property type="match status" value="1"/>
</dbReference>
<reference evidence="10 11" key="1">
    <citation type="submission" date="2020-08" db="EMBL/GenBank/DDBJ databases">
        <authorList>
            <person name="Liu C."/>
            <person name="Sun Q."/>
        </authorList>
    </citation>
    <scope>NUCLEOTIDE SEQUENCE [LARGE SCALE GENOMIC DNA]</scope>
    <source>
        <strain evidence="10 11">NSJ-38</strain>
    </source>
</reference>
<comment type="cofactor">
    <cofactor evidence="8">
        <name>tungstopterin</name>
        <dbReference type="ChEBI" id="CHEBI:30402"/>
    </cofactor>
</comment>
<dbReference type="SMART" id="SM00790">
    <property type="entry name" value="AFOR_N"/>
    <property type="match status" value="1"/>
</dbReference>
<dbReference type="InterPro" id="IPR001203">
    <property type="entry name" value="OxRdtase_Ald_Fedxn_C"/>
</dbReference>
<dbReference type="SUPFAM" id="SSF48310">
    <property type="entry name" value="Aldehyde ferredoxin oxidoreductase, C-terminal domains"/>
    <property type="match status" value="1"/>
</dbReference>
<evidence type="ECO:0000256" key="5">
    <source>
        <dbReference type="ARBA" id="ARBA00023002"/>
    </source>
</evidence>
<dbReference type="KEGG" id="qdo:H9Q78_13440"/>
<keyword evidence="4" id="KW-0479">Metal-binding</keyword>
<evidence type="ECO:0000256" key="4">
    <source>
        <dbReference type="ARBA" id="ARBA00022723"/>
    </source>
</evidence>
<evidence type="ECO:0000256" key="6">
    <source>
        <dbReference type="ARBA" id="ARBA00023004"/>
    </source>
</evidence>
<keyword evidence="7" id="KW-0411">Iron-sulfur</keyword>
<dbReference type="InterPro" id="IPR036021">
    <property type="entry name" value="Tungsten_al_ferr_oxy-like_C"/>
</dbReference>
<dbReference type="GO" id="GO:0009055">
    <property type="term" value="F:electron transfer activity"/>
    <property type="evidence" value="ECO:0007669"/>
    <property type="project" value="InterPro"/>
</dbReference>
<evidence type="ECO:0000259" key="9">
    <source>
        <dbReference type="SMART" id="SM00790"/>
    </source>
</evidence>
<dbReference type="PANTHER" id="PTHR30038:SF0">
    <property type="entry name" value="TUNGSTEN-CONTAINING ALDEHYDE FERREDOXIN OXIDOREDUCTASE"/>
    <property type="match status" value="1"/>
</dbReference>
<keyword evidence="3" id="KW-0004">4Fe-4S</keyword>
<dbReference type="Proteomes" id="UP000515823">
    <property type="component" value="Chromosome"/>
</dbReference>
<comment type="similarity">
    <text evidence="2">Belongs to the AOR/FOR family.</text>
</comment>
<comment type="cofactor">
    <cofactor evidence="1">
        <name>[4Fe-4S] cluster</name>
        <dbReference type="ChEBI" id="CHEBI:49883"/>
    </cofactor>
</comment>
<dbReference type="InterPro" id="IPR013983">
    <property type="entry name" value="Ald_Fedxn_OxRdtase_N"/>
</dbReference>
<evidence type="ECO:0000313" key="10">
    <source>
        <dbReference type="EMBL" id="QNM05416.1"/>
    </source>
</evidence>
<keyword evidence="11" id="KW-1185">Reference proteome</keyword>
<dbReference type="GO" id="GO:0051539">
    <property type="term" value="F:4 iron, 4 sulfur cluster binding"/>
    <property type="evidence" value="ECO:0007669"/>
    <property type="project" value="UniProtKB-KW"/>
</dbReference>
<sequence>MMGTILRVNLSTGHISTESAEPYREWIGGLGVAEKLLYDEVKPWVTPYDPANRFIVCTGALSGTFCPGTGRIMTVTKSPVTMGIASGNAGGSFGANLRYAGYEYIVVEGRSVRPVYLYIKDGKAEIKSADAVTGYDVDRSVDWLEETHGTEISTMCIGTAGEQVVRFACVTVDRHRIIGKCGFGAVMGSKNLKAIVADGSEGSVSVDDVMGFKRKVDEIYGRFDGNEAYKNLMSYGTLCCVPSKYRVGGFSYRHGQDLHISKDMLDAYDPAGICGKYTLRQTSCRGCLVGCQNRHRIPDGPYAGLEMEGTPFNSILNFGTKLDIADYGFCIQATWLCNNLGMDMDVIAEILGWVMECYEKGLITLEQLDGLELHFGNQEAALTLIKKIAGREGVGSILAEGVARASTIFSGETSYYGMHVKGNELFELVRPLIGYGLGALTSTRGGSHVLGSPVCEAGIFNEEEKEAALRKFKVHTFNDPLAYEGKPELVMYYEDISRACGCLGLCLMVSDWQQIQMMDMEDLSDFLRLAAGMELTPEEFKIRMQAILNLEKMFNFCHAGYTREDDRPRERLFREPVKSGPVKGRALEREKWEKMMDHYYEIHGWDRETGLPTAKTLTDCGLAELIPDLRRPAQAPGRAYCQEEPVPGEG</sequence>
<dbReference type="Gene3D" id="3.60.9.10">
    <property type="entry name" value="Aldehyde ferredoxin oxidoreductase, N-terminal domain"/>
    <property type="match status" value="1"/>
</dbReference>
<evidence type="ECO:0000256" key="7">
    <source>
        <dbReference type="ARBA" id="ARBA00023014"/>
    </source>
</evidence>
<dbReference type="InterPro" id="IPR036503">
    <property type="entry name" value="Ald_Fedxn_OxRdtase_N_sf"/>
</dbReference>
<dbReference type="SUPFAM" id="SSF56228">
    <property type="entry name" value="Aldehyde ferredoxin oxidoreductase, N-terminal domain"/>
    <property type="match status" value="1"/>
</dbReference>
<dbReference type="Gene3D" id="1.10.569.10">
    <property type="entry name" value="Aldehyde Ferredoxin Oxidoreductase Protein, subunit A, domain 2"/>
    <property type="match status" value="1"/>
</dbReference>
<proteinExistence type="inferred from homology"/>
<keyword evidence="6" id="KW-0408">Iron</keyword>
<dbReference type="InterPro" id="IPR013984">
    <property type="entry name" value="Ald_Fedxn_OxRdtase_dom2"/>
</dbReference>
<gene>
    <name evidence="10" type="ORF">H9Q78_13440</name>
</gene>
<keyword evidence="5" id="KW-0560">Oxidoreductase</keyword>
<evidence type="ECO:0000256" key="3">
    <source>
        <dbReference type="ARBA" id="ARBA00022485"/>
    </source>
</evidence>
<dbReference type="EMBL" id="CP060634">
    <property type="protein sequence ID" value="QNM05416.1"/>
    <property type="molecule type" value="Genomic_DNA"/>
</dbReference>
<dbReference type="GO" id="GO:0016625">
    <property type="term" value="F:oxidoreductase activity, acting on the aldehyde or oxo group of donors, iron-sulfur protein as acceptor"/>
    <property type="evidence" value="ECO:0007669"/>
    <property type="project" value="InterPro"/>
</dbReference>
<accession>A0A7G9G3N4</accession>
<dbReference type="InterPro" id="IPR051919">
    <property type="entry name" value="W-dependent_AOR"/>
</dbReference>
<dbReference type="RefSeq" id="WP_249302405.1">
    <property type="nucleotide sequence ID" value="NZ_CP060634.1"/>
</dbReference>
<evidence type="ECO:0000256" key="8">
    <source>
        <dbReference type="ARBA" id="ARBA00049934"/>
    </source>
</evidence>
<feature type="domain" description="Aldehyde ferredoxin oxidoreductase N-terminal" evidence="9">
    <location>
        <begin position="1"/>
        <end position="201"/>
    </location>
</feature>
<organism evidence="10 11">
    <name type="scientific">Qiania dongpingensis</name>
    <dbReference type="NCBI Taxonomy" id="2763669"/>
    <lineage>
        <taxon>Bacteria</taxon>
        <taxon>Bacillati</taxon>
        <taxon>Bacillota</taxon>
        <taxon>Clostridia</taxon>
        <taxon>Lachnospirales</taxon>
        <taxon>Lachnospiraceae</taxon>
        <taxon>Qiania</taxon>
    </lineage>
</organism>
<dbReference type="PANTHER" id="PTHR30038">
    <property type="entry name" value="ALDEHYDE FERREDOXIN OXIDOREDUCTASE"/>
    <property type="match status" value="1"/>
</dbReference>
<protein>
    <recommendedName>
        <fullName evidence="9">Aldehyde ferredoxin oxidoreductase N-terminal domain-containing protein</fullName>
    </recommendedName>
</protein>
<dbReference type="AlphaFoldDB" id="A0A7G9G3N4"/>
<dbReference type="GO" id="GO:0046872">
    <property type="term" value="F:metal ion binding"/>
    <property type="evidence" value="ECO:0007669"/>
    <property type="project" value="UniProtKB-KW"/>
</dbReference>
<evidence type="ECO:0000256" key="2">
    <source>
        <dbReference type="ARBA" id="ARBA00011032"/>
    </source>
</evidence>
<dbReference type="Pfam" id="PF01314">
    <property type="entry name" value="AFOR_C"/>
    <property type="match status" value="1"/>
</dbReference>
<dbReference type="InterPro" id="IPR013985">
    <property type="entry name" value="Ald_Fedxn_OxRdtase_dom3"/>
</dbReference>
<name>A0A7G9G3N4_9FIRM</name>
<evidence type="ECO:0000256" key="1">
    <source>
        <dbReference type="ARBA" id="ARBA00001966"/>
    </source>
</evidence>
<evidence type="ECO:0000313" key="11">
    <source>
        <dbReference type="Proteomes" id="UP000515823"/>
    </source>
</evidence>